<keyword evidence="4" id="KW-0804">Transcription</keyword>
<evidence type="ECO:0000256" key="5">
    <source>
        <dbReference type="ARBA" id="ARBA00025466"/>
    </source>
</evidence>
<dbReference type="PANTHER" id="PTHR21411">
    <property type="entry name" value="APONTIC"/>
    <property type="match status" value="1"/>
</dbReference>
<keyword evidence="3" id="KW-0805">Transcription regulation</keyword>
<dbReference type="AlphaFoldDB" id="A0A9N9XBE7"/>
<dbReference type="SMART" id="SM00717">
    <property type="entry name" value="SANT"/>
    <property type="match status" value="1"/>
</dbReference>
<organism evidence="8 9">
    <name type="scientific">Diabrotica balteata</name>
    <name type="common">Banded cucumber beetle</name>
    <dbReference type="NCBI Taxonomy" id="107213"/>
    <lineage>
        <taxon>Eukaryota</taxon>
        <taxon>Metazoa</taxon>
        <taxon>Ecdysozoa</taxon>
        <taxon>Arthropoda</taxon>
        <taxon>Hexapoda</taxon>
        <taxon>Insecta</taxon>
        <taxon>Pterygota</taxon>
        <taxon>Neoptera</taxon>
        <taxon>Endopterygota</taxon>
        <taxon>Coleoptera</taxon>
        <taxon>Polyphaga</taxon>
        <taxon>Cucujiformia</taxon>
        <taxon>Chrysomeloidea</taxon>
        <taxon>Chrysomelidae</taxon>
        <taxon>Galerucinae</taxon>
        <taxon>Diabroticina</taxon>
        <taxon>Diabroticites</taxon>
        <taxon>Diabrotica</taxon>
    </lineage>
</organism>
<feature type="region of interest" description="Disordered" evidence="6">
    <location>
        <begin position="240"/>
        <end position="267"/>
    </location>
</feature>
<dbReference type="Proteomes" id="UP001153709">
    <property type="component" value="Chromosome 2"/>
</dbReference>
<evidence type="ECO:0000259" key="7">
    <source>
        <dbReference type="SMART" id="SM00717"/>
    </source>
</evidence>
<dbReference type="PANTHER" id="PTHR21411:SF0">
    <property type="entry name" value="REGULATORY PROTEIN ZESTE"/>
    <property type="match status" value="1"/>
</dbReference>
<gene>
    <name evidence="8" type="ORF">DIABBA_LOCUS3166</name>
</gene>
<dbReference type="InterPro" id="IPR028002">
    <property type="entry name" value="Myb_DNA-bind_5"/>
</dbReference>
<evidence type="ECO:0000256" key="2">
    <source>
        <dbReference type="ARBA" id="ARBA00016807"/>
    </source>
</evidence>
<sequence>MESNANRRTVNFTESEENMLLLLIKKYATIIENKKTDSSINYKKNEAWAQIEREFNACSRGGTYRSMIVLKNKYTNIKKRSVKKFSNAKKMIYCTGGGPNIQFTDNEVDTTIREIIGTRMTGLTSEFDNDNQIEIEHEEYSPSTSTVSEGEELLNQEDLTVIYKSDEEVTETKLDKTVVEEKNWSKMSVENLRTPKAKELRGDNNTRKNNTLKSKLTDWAKSKQDLLSIQQKCIIDESRQKLQHNEEKHKQELRHREERHKQQLKMEKEEHRIKMDILELQKKTVVINYCE</sequence>
<evidence type="ECO:0000256" key="4">
    <source>
        <dbReference type="ARBA" id="ARBA00023163"/>
    </source>
</evidence>
<evidence type="ECO:0000313" key="8">
    <source>
        <dbReference type="EMBL" id="CAG9829341.1"/>
    </source>
</evidence>
<evidence type="ECO:0000313" key="9">
    <source>
        <dbReference type="Proteomes" id="UP001153709"/>
    </source>
</evidence>
<evidence type="ECO:0000256" key="1">
    <source>
        <dbReference type="ARBA" id="ARBA00011764"/>
    </source>
</evidence>
<dbReference type="EMBL" id="OU898277">
    <property type="protein sequence ID" value="CAG9829341.1"/>
    <property type="molecule type" value="Genomic_DNA"/>
</dbReference>
<dbReference type="OrthoDB" id="6783481at2759"/>
<proteinExistence type="predicted"/>
<reference evidence="8" key="1">
    <citation type="submission" date="2022-01" db="EMBL/GenBank/DDBJ databases">
        <authorList>
            <person name="King R."/>
        </authorList>
    </citation>
    <scope>NUCLEOTIDE SEQUENCE</scope>
</reference>
<accession>A0A9N9XBE7</accession>
<dbReference type="InterPro" id="IPR001005">
    <property type="entry name" value="SANT/Myb"/>
</dbReference>
<evidence type="ECO:0000256" key="6">
    <source>
        <dbReference type="SAM" id="MobiDB-lite"/>
    </source>
</evidence>
<feature type="domain" description="Myb-like" evidence="7">
    <location>
        <begin position="8"/>
        <end position="80"/>
    </location>
</feature>
<protein>
    <recommendedName>
        <fullName evidence="2">Regulatory protein zeste</fullName>
    </recommendedName>
</protein>
<keyword evidence="9" id="KW-1185">Reference proteome</keyword>
<dbReference type="Pfam" id="PF13873">
    <property type="entry name" value="Myb_DNA-bind_5"/>
    <property type="match status" value="1"/>
</dbReference>
<evidence type="ECO:0000256" key="3">
    <source>
        <dbReference type="ARBA" id="ARBA00023015"/>
    </source>
</evidence>
<comment type="subunit">
    <text evidence="1">Self-associates forming complexes of several hundred monomers.</text>
</comment>
<name>A0A9N9XBE7_DIABA</name>
<comment type="function">
    <text evidence="5">Involved in transvection phenomena (= synapsis-dependent gene expression), where the synaptic pairing of chromosomes carrying genes with which zeste interacts influences the expression of these genes. Zeste binds to DNA and stimulates transcription from a nearby promoter.</text>
</comment>